<dbReference type="Proteomes" id="UP001066276">
    <property type="component" value="Chromosome 5"/>
</dbReference>
<evidence type="ECO:0000313" key="2">
    <source>
        <dbReference type="EMBL" id="KAJ1155540.1"/>
    </source>
</evidence>
<reference evidence="2" key="1">
    <citation type="journal article" date="2022" name="bioRxiv">
        <title>Sequencing and chromosome-scale assembly of the giantPleurodeles waltlgenome.</title>
        <authorList>
            <person name="Brown T."/>
            <person name="Elewa A."/>
            <person name="Iarovenko S."/>
            <person name="Subramanian E."/>
            <person name="Araus A.J."/>
            <person name="Petzold A."/>
            <person name="Susuki M."/>
            <person name="Suzuki K.-i.T."/>
            <person name="Hayashi T."/>
            <person name="Toyoda A."/>
            <person name="Oliveira C."/>
            <person name="Osipova E."/>
            <person name="Leigh N.D."/>
            <person name="Simon A."/>
            <person name="Yun M.H."/>
        </authorList>
    </citation>
    <scope>NUCLEOTIDE SEQUENCE</scope>
    <source>
        <strain evidence="2">20211129_DDA</strain>
        <tissue evidence="2">Liver</tissue>
    </source>
</reference>
<sequence length="176" mass="19861">MKETGGRVSAMEERKAGCEGEVEWLHQELLQLQEQHIELQAQAKDLENHSLWNNIRIGGVPSRAEGSGLNEYIGALFRHILGASKNTDIQLDLEHRVGSTRPDNTTPSGSMMCVHDFQMKEAIPCKAREAHPIQFRGHSPMLYQDLAAVPLPKCWFHSSFLHKNIITAWARRVEGL</sequence>
<keyword evidence="3" id="KW-1185">Reference proteome</keyword>
<dbReference type="InterPro" id="IPR004244">
    <property type="entry name" value="Transposase_22"/>
</dbReference>
<dbReference type="AlphaFoldDB" id="A0AAV7RX82"/>
<organism evidence="2 3">
    <name type="scientific">Pleurodeles waltl</name>
    <name type="common">Iberian ribbed newt</name>
    <dbReference type="NCBI Taxonomy" id="8319"/>
    <lineage>
        <taxon>Eukaryota</taxon>
        <taxon>Metazoa</taxon>
        <taxon>Chordata</taxon>
        <taxon>Craniata</taxon>
        <taxon>Vertebrata</taxon>
        <taxon>Euteleostomi</taxon>
        <taxon>Amphibia</taxon>
        <taxon>Batrachia</taxon>
        <taxon>Caudata</taxon>
        <taxon>Salamandroidea</taxon>
        <taxon>Salamandridae</taxon>
        <taxon>Pleurodelinae</taxon>
        <taxon>Pleurodeles</taxon>
    </lineage>
</organism>
<feature type="coiled-coil region" evidence="1">
    <location>
        <begin position="22"/>
        <end position="49"/>
    </location>
</feature>
<evidence type="ECO:0000256" key="1">
    <source>
        <dbReference type="SAM" id="Coils"/>
    </source>
</evidence>
<protein>
    <submittedName>
        <fullName evidence="2">Uncharacterized protein</fullName>
    </submittedName>
</protein>
<accession>A0AAV7RX82</accession>
<dbReference type="EMBL" id="JANPWB010000009">
    <property type="protein sequence ID" value="KAJ1155540.1"/>
    <property type="molecule type" value="Genomic_DNA"/>
</dbReference>
<dbReference type="PANTHER" id="PTHR11505">
    <property type="entry name" value="L1 TRANSPOSABLE ELEMENT-RELATED"/>
    <property type="match status" value="1"/>
</dbReference>
<name>A0AAV7RX82_PLEWA</name>
<gene>
    <name evidence="2" type="ORF">NDU88_008269</name>
</gene>
<keyword evidence="1" id="KW-0175">Coiled coil</keyword>
<comment type="caution">
    <text evidence="2">The sequence shown here is derived from an EMBL/GenBank/DDBJ whole genome shotgun (WGS) entry which is preliminary data.</text>
</comment>
<proteinExistence type="predicted"/>
<dbReference type="Gene3D" id="3.30.70.1820">
    <property type="entry name" value="L1 transposable element, RRM domain"/>
    <property type="match status" value="1"/>
</dbReference>
<evidence type="ECO:0000313" key="3">
    <source>
        <dbReference type="Proteomes" id="UP001066276"/>
    </source>
</evidence>